<dbReference type="PROSITE" id="PS50043">
    <property type="entry name" value="HTH_LUXR_2"/>
    <property type="match status" value="1"/>
</dbReference>
<dbReference type="Gene3D" id="1.10.10.10">
    <property type="entry name" value="Winged helix-like DNA-binding domain superfamily/Winged helix DNA-binding domain"/>
    <property type="match status" value="1"/>
</dbReference>
<comment type="caution">
    <text evidence="5">The sequence shown here is derived from an EMBL/GenBank/DDBJ whole genome shotgun (WGS) entry which is preliminary data.</text>
</comment>
<evidence type="ECO:0000256" key="2">
    <source>
        <dbReference type="ARBA" id="ARBA00023125"/>
    </source>
</evidence>
<dbReference type="PANTHER" id="PTHR44688">
    <property type="entry name" value="DNA-BINDING TRANSCRIPTIONAL ACTIVATOR DEVR_DOSR"/>
    <property type="match status" value="1"/>
</dbReference>
<dbReference type="EMBL" id="BMTZ01000010">
    <property type="protein sequence ID" value="GGT59249.1"/>
    <property type="molecule type" value="Genomic_DNA"/>
</dbReference>
<reference evidence="6" key="1">
    <citation type="journal article" date="2019" name="Int. J. Syst. Evol. Microbiol.">
        <title>The Global Catalogue of Microorganisms (GCM) 10K type strain sequencing project: providing services to taxonomists for standard genome sequencing and annotation.</title>
        <authorList>
            <consortium name="The Broad Institute Genomics Platform"/>
            <consortium name="The Broad Institute Genome Sequencing Center for Infectious Disease"/>
            <person name="Wu L."/>
            <person name="Ma J."/>
        </authorList>
    </citation>
    <scope>NUCLEOTIDE SEQUENCE [LARGE SCALE GENOMIC DNA]</scope>
    <source>
        <strain evidence="6">JCM 4422</strain>
    </source>
</reference>
<feature type="domain" description="HTH luxR-type" evidence="4">
    <location>
        <begin position="31"/>
        <end position="96"/>
    </location>
</feature>
<dbReference type="Pfam" id="PF00196">
    <property type="entry name" value="GerE"/>
    <property type="match status" value="1"/>
</dbReference>
<dbReference type="PRINTS" id="PR00038">
    <property type="entry name" value="HTHLUXR"/>
</dbReference>
<dbReference type="InterPro" id="IPR016032">
    <property type="entry name" value="Sig_transdc_resp-reg_C-effctor"/>
</dbReference>
<gene>
    <name evidence="5" type="ORF">GCM10010287_36830</name>
</gene>
<keyword evidence="2" id="KW-0238">DNA-binding</keyword>
<accession>A0ABQ2U075</accession>
<dbReference type="InterPro" id="IPR000792">
    <property type="entry name" value="Tscrpt_reg_LuxR_C"/>
</dbReference>
<evidence type="ECO:0000259" key="4">
    <source>
        <dbReference type="PROSITE" id="PS50043"/>
    </source>
</evidence>
<dbReference type="InterPro" id="IPR036388">
    <property type="entry name" value="WH-like_DNA-bd_sf"/>
</dbReference>
<name>A0ABQ2U075_9ACTN</name>
<organism evidence="5 6">
    <name type="scientific">Streptomyces variabilis</name>
    <dbReference type="NCBI Taxonomy" id="67372"/>
    <lineage>
        <taxon>Bacteria</taxon>
        <taxon>Bacillati</taxon>
        <taxon>Actinomycetota</taxon>
        <taxon>Actinomycetes</taxon>
        <taxon>Kitasatosporales</taxon>
        <taxon>Streptomycetaceae</taxon>
        <taxon>Streptomyces</taxon>
        <taxon>Streptomyces griseoincarnatus group</taxon>
    </lineage>
</organism>
<evidence type="ECO:0000256" key="1">
    <source>
        <dbReference type="ARBA" id="ARBA00023015"/>
    </source>
</evidence>
<evidence type="ECO:0000313" key="5">
    <source>
        <dbReference type="EMBL" id="GGT59249.1"/>
    </source>
</evidence>
<dbReference type="SMART" id="SM00421">
    <property type="entry name" value="HTH_LUXR"/>
    <property type="match status" value="1"/>
</dbReference>
<keyword evidence="1" id="KW-0805">Transcription regulation</keyword>
<dbReference type="CDD" id="cd06170">
    <property type="entry name" value="LuxR_C_like"/>
    <property type="match status" value="1"/>
</dbReference>
<evidence type="ECO:0000256" key="3">
    <source>
        <dbReference type="ARBA" id="ARBA00023163"/>
    </source>
</evidence>
<keyword evidence="6" id="KW-1185">Reference proteome</keyword>
<sequence>MADVPSAKGLAALGRTAIAVERAGPAEHIALIVAAYGLTPRERDVMTLVLRGRSTADISRSAGVSLHTVQDHLKSVFDKTGVRSRRDLVATLFARHYLPDMSPPAFAPQRRPRD</sequence>
<proteinExistence type="predicted"/>
<evidence type="ECO:0000313" key="6">
    <source>
        <dbReference type="Proteomes" id="UP000629911"/>
    </source>
</evidence>
<dbReference type="Proteomes" id="UP000629911">
    <property type="component" value="Unassembled WGS sequence"/>
</dbReference>
<keyword evidence="3" id="KW-0804">Transcription</keyword>
<dbReference type="PANTHER" id="PTHR44688:SF16">
    <property type="entry name" value="DNA-BINDING TRANSCRIPTIONAL ACTIVATOR DEVR_DOSR"/>
    <property type="match status" value="1"/>
</dbReference>
<protein>
    <recommendedName>
        <fullName evidence="4">HTH luxR-type domain-containing protein</fullName>
    </recommendedName>
</protein>
<dbReference type="SUPFAM" id="SSF46894">
    <property type="entry name" value="C-terminal effector domain of the bipartite response regulators"/>
    <property type="match status" value="1"/>
</dbReference>